<dbReference type="Proteomes" id="UP000095350">
    <property type="component" value="Unassembled WGS sequence"/>
</dbReference>
<dbReference type="STRING" id="166486.ERS852572_00051"/>
<accession>A0A173QYT3</accession>
<keyword evidence="1" id="KW-0732">Signal</keyword>
<dbReference type="AlphaFoldDB" id="A0A173QYT3"/>
<feature type="chain" id="PRO_5008010399" evidence="1">
    <location>
        <begin position="25"/>
        <end position="57"/>
    </location>
</feature>
<dbReference type="EMBL" id="CYXZ01000001">
    <property type="protein sequence ID" value="CUM70408.1"/>
    <property type="molecule type" value="Genomic_DNA"/>
</dbReference>
<evidence type="ECO:0000313" key="2">
    <source>
        <dbReference type="EMBL" id="CUM70408.1"/>
    </source>
</evidence>
<gene>
    <name evidence="2" type="ORF">ERS852572_00051</name>
</gene>
<protein>
    <submittedName>
        <fullName evidence="2">Uncharacterized protein</fullName>
    </submittedName>
</protein>
<name>A0A173QYT3_9FIRM</name>
<organism evidence="2 3">
    <name type="scientific">Roseburia intestinalis</name>
    <dbReference type="NCBI Taxonomy" id="166486"/>
    <lineage>
        <taxon>Bacteria</taxon>
        <taxon>Bacillati</taxon>
        <taxon>Bacillota</taxon>
        <taxon>Clostridia</taxon>
        <taxon>Lachnospirales</taxon>
        <taxon>Lachnospiraceae</taxon>
        <taxon>Roseburia</taxon>
    </lineage>
</organism>
<reference evidence="2 3" key="1">
    <citation type="submission" date="2015-09" db="EMBL/GenBank/DDBJ databases">
        <authorList>
            <consortium name="Pathogen Informatics"/>
        </authorList>
    </citation>
    <scope>NUCLEOTIDE SEQUENCE [LARGE SCALE GENOMIC DNA]</scope>
    <source>
        <strain evidence="2 3">2789STDY5834960</strain>
    </source>
</reference>
<feature type="signal peptide" evidence="1">
    <location>
        <begin position="1"/>
        <end position="24"/>
    </location>
</feature>
<evidence type="ECO:0000313" key="3">
    <source>
        <dbReference type="Proteomes" id="UP000095350"/>
    </source>
</evidence>
<evidence type="ECO:0000256" key="1">
    <source>
        <dbReference type="SAM" id="SignalP"/>
    </source>
</evidence>
<sequence>MKKLTRLTFLMLLLLTLKTNVSLGKNTSQIIMPINDDLPYIDVYNMDNSIASPKYSS</sequence>
<dbReference type="PaxDb" id="166486-ERS852572_00051"/>
<proteinExistence type="predicted"/>